<sequence>MSQKLFHTAFGVLVAASAVFAPSAGADPGEMSGHYIETSTNREGGGTVSNHWFFTSCGQDCRSVQVCDNEKHEGCTSAQARLTKGRWEMDVSHLDIACPGGAIIPDATSFHYTWNPQTLDGVGEGTRYGPGYPGGITPPSATIDFTLKPA</sequence>
<name>A0AB73LQ58_MYCCH</name>
<proteinExistence type="predicted"/>
<evidence type="ECO:0000313" key="2">
    <source>
        <dbReference type="EMBL" id="OHT55230.1"/>
    </source>
</evidence>
<comment type="caution">
    <text evidence="2">The sequence shown here is derived from an EMBL/GenBank/DDBJ whole genome shotgun (WGS) entry which is preliminary data.</text>
</comment>
<evidence type="ECO:0000313" key="3">
    <source>
        <dbReference type="Proteomes" id="UP000180113"/>
    </source>
</evidence>
<protein>
    <recommendedName>
        <fullName evidence="4">Secreted protein</fullName>
    </recommendedName>
</protein>
<keyword evidence="1" id="KW-0732">Signal</keyword>
<dbReference type="EMBL" id="MLHW01000001">
    <property type="protein sequence ID" value="OHT55230.1"/>
    <property type="molecule type" value="Genomic_DNA"/>
</dbReference>
<organism evidence="2 3">
    <name type="scientific">Mycobacteroides chelonae</name>
    <name type="common">Mycobacterium chelonae</name>
    <dbReference type="NCBI Taxonomy" id="1774"/>
    <lineage>
        <taxon>Bacteria</taxon>
        <taxon>Bacillati</taxon>
        <taxon>Actinomycetota</taxon>
        <taxon>Actinomycetes</taxon>
        <taxon>Mycobacteriales</taxon>
        <taxon>Mycobacteriaceae</taxon>
        <taxon>Mycobacteroides</taxon>
    </lineage>
</organism>
<reference evidence="2 3" key="1">
    <citation type="submission" date="2016-10" db="EMBL/GenBank/DDBJ databases">
        <title>Evaluation of Human, Animal and Environmental Mycobacterium chelonae Isolates by Core Genome Phylogenomic Analysis, Targeted Gene Comparison, and Anti-microbial Susceptibility Patterns: A Tale of Mistaken Identities.</title>
        <authorList>
            <person name="Fogelson S.B."/>
            <person name="Camus A.C."/>
            <person name="Lorenz W."/>
            <person name="Vasireddy R."/>
            <person name="Vasireddy S."/>
            <person name="Smith T."/>
            <person name="Brown-Elliott B.A."/>
            <person name="Wallace R.J.Jr."/>
            <person name="Hasan N.A."/>
            <person name="Reischl U."/>
            <person name="Sanchez S."/>
        </authorList>
    </citation>
    <scope>NUCLEOTIDE SEQUENCE [LARGE SCALE GENOMIC DNA]</scope>
    <source>
        <strain evidence="2 3">42895</strain>
    </source>
</reference>
<evidence type="ECO:0008006" key="4">
    <source>
        <dbReference type="Google" id="ProtNLM"/>
    </source>
</evidence>
<dbReference type="Proteomes" id="UP000180113">
    <property type="component" value="Unassembled WGS sequence"/>
</dbReference>
<accession>A0AB73LQ58</accession>
<dbReference type="AlphaFoldDB" id="A0AB73LQ58"/>
<feature type="signal peptide" evidence="1">
    <location>
        <begin position="1"/>
        <end position="26"/>
    </location>
</feature>
<gene>
    <name evidence="2" type="ORF">BKG62_03400</name>
</gene>
<feature type="chain" id="PRO_5044490168" description="Secreted protein" evidence="1">
    <location>
        <begin position="27"/>
        <end position="150"/>
    </location>
</feature>
<dbReference type="RefSeq" id="WP_030095022.1">
    <property type="nucleotide sequence ID" value="NZ_JAPDRD010000001.1"/>
</dbReference>
<evidence type="ECO:0000256" key="1">
    <source>
        <dbReference type="SAM" id="SignalP"/>
    </source>
</evidence>